<reference evidence="1 2" key="1">
    <citation type="submission" date="2016-12" db="EMBL/GenBank/DDBJ databases">
        <title>The genomes of Aspergillus section Nigri reveals drivers in fungal speciation.</title>
        <authorList>
            <consortium name="DOE Joint Genome Institute"/>
            <person name="Vesth T.C."/>
            <person name="Nybo J."/>
            <person name="Theobald S."/>
            <person name="Brandl J."/>
            <person name="Frisvad J.C."/>
            <person name="Nielsen K.F."/>
            <person name="Lyhne E.K."/>
            <person name="Kogle M.E."/>
            <person name="Kuo A."/>
            <person name="Riley R."/>
            <person name="Clum A."/>
            <person name="Nolan M."/>
            <person name="Lipzen A."/>
            <person name="Salamov A."/>
            <person name="Henrissat B."/>
            <person name="Wiebenga A."/>
            <person name="De Vries R.P."/>
            <person name="Grigoriev I.V."/>
            <person name="Mortensen U.H."/>
            <person name="Andersen M.R."/>
            <person name="Baker S.E."/>
        </authorList>
    </citation>
    <scope>NUCLEOTIDE SEQUENCE [LARGE SCALE GENOMIC DNA]</scope>
    <source>
        <strain evidence="1 2">JOP 1030-1</strain>
    </source>
</reference>
<gene>
    <name evidence="1" type="ORF">BP01DRAFT_81364</name>
</gene>
<dbReference type="AlphaFoldDB" id="A0A318ZDK1"/>
<protein>
    <submittedName>
        <fullName evidence="1">Uncharacterized protein</fullName>
    </submittedName>
</protein>
<accession>A0A318ZDK1</accession>
<evidence type="ECO:0000313" key="1">
    <source>
        <dbReference type="EMBL" id="PYH44374.1"/>
    </source>
</evidence>
<dbReference type="GeneID" id="37081363"/>
<name>A0A318ZDK1_9EURO</name>
<dbReference type="EMBL" id="KZ821237">
    <property type="protein sequence ID" value="PYH44374.1"/>
    <property type="molecule type" value="Genomic_DNA"/>
</dbReference>
<proteinExistence type="predicted"/>
<evidence type="ECO:0000313" key="2">
    <source>
        <dbReference type="Proteomes" id="UP000248349"/>
    </source>
</evidence>
<dbReference type="RefSeq" id="XP_025430356.1">
    <property type="nucleotide sequence ID" value="XM_025580134.1"/>
</dbReference>
<sequence length="159" mass="18024">MLEVGWLLRRRGQKQLSSVPPAPAAQIEDCTNIRFIFEVKISLIVPTEYCVSLRSHLTEYIVQQSRVIAHEQWLVAFLGLRLELLGGKKRRGVQGPPLETNQWRAGHETSNHFNLSPLLLLLLPVPLYPIISSCSLPEYQLPANLYSCPLRRELANPCS</sequence>
<organism evidence="1 2">
    <name type="scientific">Aspergillus saccharolyticus JOP 1030-1</name>
    <dbReference type="NCBI Taxonomy" id="1450539"/>
    <lineage>
        <taxon>Eukaryota</taxon>
        <taxon>Fungi</taxon>
        <taxon>Dikarya</taxon>
        <taxon>Ascomycota</taxon>
        <taxon>Pezizomycotina</taxon>
        <taxon>Eurotiomycetes</taxon>
        <taxon>Eurotiomycetidae</taxon>
        <taxon>Eurotiales</taxon>
        <taxon>Aspergillaceae</taxon>
        <taxon>Aspergillus</taxon>
        <taxon>Aspergillus subgen. Circumdati</taxon>
    </lineage>
</organism>
<dbReference type="Proteomes" id="UP000248349">
    <property type="component" value="Unassembled WGS sequence"/>
</dbReference>
<keyword evidence="2" id="KW-1185">Reference proteome</keyword>